<dbReference type="HOGENOM" id="CLU_035918_9_0_1"/>
<feature type="non-terminal residue" evidence="1">
    <location>
        <position position="175"/>
    </location>
</feature>
<dbReference type="EMBL" id="KN838615">
    <property type="protein sequence ID" value="KIK00944.1"/>
    <property type="molecule type" value="Genomic_DNA"/>
</dbReference>
<evidence type="ECO:0000313" key="2">
    <source>
        <dbReference type="Proteomes" id="UP000054477"/>
    </source>
</evidence>
<proteinExistence type="predicted"/>
<reference evidence="2" key="2">
    <citation type="submission" date="2015-01" db="EMBL/GenBank/DDBJ databases">
        <title>Evolutionary Origins and Diversification of the Mycorrhizal Mutualists.</title>
        <authorList>
            <consortium name="DOE Joint Genome Institute"/>
            <consortium name="Mycorrhizal Genomics Consortium"/>
            <person name="Kohler A."/>
            <person name="Kuo A."/>
            <person name="Nagy L.G."/>
            <person name="Floudas D."/>
            <person name="Copeland A."/>
            <person name="Barry K.W."/>
            <person name="Cichocki N."/>
            <person name="Veneault-Fourrey C."/>
            <person name="LaButti K."/>
            <person name="Lindquist E.A."/>
            <person name="Lipzen A."/>
            <person name="Lundell T."/>
            <person name="Morin E."/>
            <person name="Murat C."/>
            <person name="Riley R."/>
            <person name="Ohm R."/>
            <person name="Sun H."/>
            <person name="Tunlid A."/>
            <person name="Henrissat B."/>
            <person name="Grigoriev I.V."/>
            <person name="Hibbett D.S."/>
            <person name="Martin F."/>
        </authorList>
    </citation>
    <scope>NUCLEOTIDE SEQUENCE [LARGE SCALE GENOMIC DNA]</scope>
    <source>
        <strain evidence="2">LaAM-08-1</strain>
    </source>
</reference>
<reference evidence="1 2" key="1">
    <citation type="submission" date="2014-04" db="EMBL/GenBank/DDBJ databases">
        <authorList>
            <consortium name="DOE Joint Genome Institute"/>
            <person name="Kuo A."/>
            <person name="Kohler A."/>
            <person name="Nagy L.G."/>
            <person name="Floudas D."/>
            <person name="Copeland A."/>
            <person name="Barry K.W."/>
            <person name="Cichocki N."/>
            <person name="Veneault-Fourrey C."/>
            <person name="LaButti K."/>
            <person name="Lindquist E.A."/>
            <person name="Lipzen A."/>
            <person name="Lundell T."/>
            <person name="Morin E."/>
            <person name="Murat C."/>
            <person name="Sun H."/>
            <person name="Tunlid A."/>
            <person name="Henrissat B."/>
            <person name="Grigoriev I.V."/>
            <person name="Hibbett D.S."/>
            <person name="Martin F."/>
            <person name="Nordberg H.P."/>
            <person name="Cantor M.N."/>
            <person name="Hua S.X."/>
        </authorList>
    </citation>
    <scope>NUCLEOTIDE SEQUENCE [LARGE SCALE GENOMIC DNA]</scope>
    <source>
        <strain evidence="1 2">LaAM-08-1</strain>
    </source>
</reference>
<dbReference type="STRING" id="1095629.A0A0C9XHA3"/>
<organism evidence="1 2">
    <name type="scientific">Laccaria amethystina LaAM-08-1</name>
    <dbReference type="NCBI Taxonomy" id="1095629"/>
    <lineage>
        <taxon>Eukaryota</taxon>
        <taxon>Fungi</taxon>
        <taxon>Dikarya</taxon>
        <taxon>Basidiomycota</taxon>
        <taxon>Agaricomycotina</taxon>
        <taxon>Agaricomycetes</taxon>
        <taxon>Agaricomycetidae</taxon>
        <taxon>Agaricales</taxon>
        <taxon>Agaricineae</taxon>
        <taxon>Hydnangiaceae</taxon>
        <taxon>Laccaria</taxon>
    </lineage>
</organism>
<protein>
    <submittedName>
        <fullName evidence="1">Uncharacterized protein</fullName>
    </submittedName>
</protein>
<keyword evidence="2" id="KW-1185">Reference proteome</keyword>
<gene>
    <name evidence="1" type="ORF">K443DRAFT_99502</name>
</gene>
<dbReference type="InterPro" id="IPR046521">
    <property type="entry name" value="DUF6698"/>
</dbReference>
<dbReference type="Pfam" id="PF20414">
    <property type="entry name" value="DUF6698"/>
    <property type="match status" value="1"/>
</dbReference>
<dbReference type="OrthoDB" id="3160134at2759"/>
<dbReference type="AlphaFoldDB" id="A0A0C9XHA3"/>
<dbReference type="Proteomes" id="UP000054477">
    <property type="component" value="Unassembled WGS sequence"/>
</dbReference>
<accession>A0A0C9XHA3</accession>
<evidence type="ECO:0000313" key="1">
    <source>
        <dbReference type="EMBL" id="KIK00944.1"/>
    </source>
</evidence>
<name>A0A0C9XHA3_9AGAR</name>
<sequence length="175" mass="19894">TKDNLRNGELAVSGDQWPIFLYAHYTYDLEDPWDGLLRSNLLVCVFKHMFTSPSSVDKEPKATRSGNACLHGMTRVTPGSIAYIATQVHFSLSASPLFSRTDTITDSEKFYTTILELLYDPAEKREVDALFVWWNRQVFPTYSSAQRTITKNSAFTKIKERRQALMQSTIDSPAT</sequence>